<dbReference type="Pfam" id="PF06904">
    <property type="entry name" value="Extensin-like_C"/>
    <property type="match status" value="1"/>
</dbReference>
<keyword evidence="1" id="KW-0472">Membrane</keyword>
<name>A0A3M4Y6Z1_9PSED</name>
<organism evidence="3 4">
    <name type="scientific">Pseudomonas coronafaciens pv. striafaciens</name>
    <dbReference type="NCBI Taxonomy" id="235276"/>
    <lineage>
        <taxon>Bacteria</taxon>
        <taxon>Pseudomonadati</taxon>
        <taxon>Pseudomonadota</taxon>
        <taxon>Gammaproteobacteria</taxon>
        <taxon>Pseudomonadales</taxon>
        <taxon>Pseudomonadaceae</taxon>
        <taxon>Pseudomonas</taxon>
        <taxon>Pseudomonas coronafaciens</taxon>
    </lineage>
</organism>
<feature type="transmembrane region" description="Helical" evidence="1">
    <location>
        <begin position="69"/>
        <end position="88"/>
    </location>
</feature>
<evidence type="ECO:0000259" key="2">
    <source>
        <dbReference type="Pfam" id="PF06904"/>
    </source>
</evidence>
<gene>
    <name evidence="3" type="ORF">ALP78_04872</name>
</gene>
<sequence>MACRHCSNWTAGLRWNSWACSEVFQVWADEVRPCGEPAYGFATALFCPCLQTFCPTPFYCLVQGVSMRVLLVFLLLCAMAAFAVWRGWVDVPERWNPWAPLDVRAEPNFLTSYKLSRLRNDPALCDQVLSSSGLRFSRQADSDPSARCPLENTLRIQGGDVALSSSFLASCPLAVAYALFDIHTLQPAAQAVFGQRVARIDHLGSFACRNIYNRANARLSQHATANALDMAGFRLADGQRIGVLKDWGDEGDKGRFLRLLRDGACKNFSTVLGPEYNAAHRDHFHVDMGRWSVCK</sequence>
<dbReference type="EMBL" id="RBSD01000146">
    <property type="protein sequence ID" value="RMR83939.1"/>
    <property type="molecule type" value="Genomic_DNA"/>
</dbReference>
<evidence type="ECO:0000256" key="1">
    <source>
        <dbReference type="SAM" id="Phobius"/>
    </source>
</evidence>
<dbReference type="AlphaFoldDB" id="A0A3M4Y6Z1"/>
<keyword evidence="1" id="KW-0812">Transmembrane</keyword>
<keyword evidence="1" id="KW-1133">Transmembrane helix</keyword>
<comment type="caution">
    <text evidence="3">The sequence shown here is derived from an EMBL/GenBank/DDBJ whole genome shotgun (WGS) entry which is preliminary data.</text>
</comment>
<proteinExistence type="predicted"/>
<protein>
    <submittedName>
        <fullName evidence="3">Extensin-like protein</fullName>
    </submittedName>
</protein>
<dbReference type="InterPro" id="IPR009683">
    <property type="entry name" value="Extensin-like_C"/>
</dbReference>
<accession>A0A3M4Y6Z1</accession>
<feature type="domain" description="Extensin-like C-terminal" evidence="2">
    <location>
        <begin position="124"/>
        <end position="295"/>
    </location>
</feature>
<dbReference type="Proteomes" id="UP000268004">
    <property type="component" value="Unassembled WGS sequence"/>
</dbReference>
<evidence type="ECO:0000313" key="4">
    <source>
        <dbReference type="Proteomes" id="UP000268004"/>
    </source>
</evidence>
<reference evidence="3 4" key="1">
    <citation type="submission" date="2018-08" db="EMBL/GenBank/DDBJ databases">
        <title>Recombination of ecologically and evolutionarily significant loci maintains genetic cohesion in the Pseudomonas syringae species complex.</title>
        <authorList>
            <person name="Dillon M."/>
            <person name="Thakur S."/>
            <person name="Almeida R.N.D."/>
            <person name="Weir B.S."/>
            <person name="Guttman D.S."/>
        </authorList>
    </citation>
    <scope>NUCLEOTIDE SEQUENCE [LARGE SCALE GENOMIC DNA]</scope>
    <source>
        <strain evidence="3 4">ICMP 4996</strain>
    </source>
</reference>
<evidence type="ECO:0000313" key="3">
    <source>
        <dbReference type="EMBL" id="RMR83939.1"/>
    </source>
</evidence>